<dbReference type="Pfam" id="PF01399">
    <property type="entry name" value="PCI"/>
    <property type="match status" value="1"/>
</dbReference>
<comment type="similarity">
    <text evidence="3">Belongs to the CSN3 family.</text>
</comment>
<keyword evidence="11" id="KW-1185">Reference proteome</keyword>
<keyword evidence="7" id="KW-0539">Nucleus</keyword>
<keyword evidence="6" id="KW-0736">Signalosome</keyword>
<evidence type="ECO:0000256" key="3">
    <source>
        <dbReference type="ARBA" id="ARBA00007084"/>
    </source>
</evidence>
<feature type="domain" description="PCI" evidence="9">
    <location>
        <begin position="340"/>
        <end position="432"/>
    </location>
</feature>
<dbReference type="PANTHER" id="PTHR10758:SF1">
    <property type="entry name" value="COP9 SIGNALOSOME COMPLEX SUBUNIT 3"/>
    <property type="match status" value="1"/>
</dbReference>
<evidence type="ECO:0000256" key="7">
    <source>
        <dbReference type="ARBA" id="ARBA00023242"/>
    </source>
</evidence>
<evidence type="ECO:0000256" key="6">
    <source>
        <dbReference type="ARBA" id="ARBA00022790"/>
    </source>
</evidence>
<dbReference type="InterPro" id="IPR050756">
    <property type="entry name" value="CSN3"/>
</dbReference>
<feature type="region of interest" description="Disordered" evidence="8">
    <location>
        <begin position="464"/>
        <end position="509"/>
    </location>
</feature>
<dbReference type="InterPro" id="IPR036390">
    <property type="entry name" value="WH_DNA-bd_sf"/>
</dbReference>
<sequence>MADIASALLSFPPDAQILSSLQDVEYDRQIRSYINILQSIPLGTLARGAGTQNDLLELLDPSINSLAYIYVLSAQIHASSVKSMKIPDAHRPDGPFWMKLSDFLITCDPIQMRYAGEHWRRLLEYVERITRFFRAPLAGIPLICAAMLRLDPTTGTLTTNHLNYIRLCLEARMYRHALPILDNSISGFPTAPVSGGAITVPCADHSVSSAWITSRSGHSDKIEISHVQEYFLLGAMIYTGLEKYPQARLFLEHILTSPTQGAASGMMVEAYRKWLLVGCLIEGKTPEPPRTINSPALKILRSTSKPYETVVEVFQNRDMPRLQAEVDAGAELWRNDGNLGLIRTLLRALPRFYILNLSKTYAAIPLPSVARLLNLTPSDAHAYIESLIASSHLNGRIDYPTAPDAPAVLRFFSTSSTEGPLARNESAQLAALVAQTARTNKLAEMVKAADLRLRLTREYIEYNRRRKGKRGGPGGGGGDVGGDAEMADPGLADVDVGDEGDEDLMGDLH</sequence>
<evidence type="ECO:0000256" key="4">
    <source>
        <dbReference type="ARBA" id="ARBA00014878"/>
    </source>
</evidence>
<accession>A0ABQ9NU86</accession>
<organism evidence="10 11">
    <name type="scientific">Coniosporium apollinis</name>
    <dbReference type="NCBI Taxonomy" id="61459"/>
    <lineage>
        <taxon>Eukaryota</taxon>
        <taxon>Fungi</taxon>
        <taxon>Dikarya</taxon>
        <taxon>Ascomycota</taxon>
        <taxon>Pezizomycotina</taxon>
        <taxon>Dothideomycetes</taxon>
        <taxon>Dothideomycetes incertae sedis</taxon>
        <taxon>Coniosporium</taxon>
    </lineage>
</organism>
<evidence type="ECO:0000313" key="11">
    <source>
        <dbReference type="Proteomes" id="UP001172684"/>
    </source>
</evidence>
<evidence type="ECO:0000256" key="2">
    <source>
        <dbReference type="ARBA" id="ARBA00004496"/>
    </source>
</evidence>
<protein>
    <recommendedName>
        <fullName evidence="4">COP9 signalosome complex subunit 3</fullName>
    </recommendedName>
</protein>
<dbReference type="PANTHER" id="PTHR10758">
    <property type="entry name" value="26S PROTEASOME NON-ATPASE REGULATORY SUBUNIT 3/COP9 SIGNALOSOME COMPLEX SUBUNIT 3"/>
    <property type="match status" value="1"/>
</dbReference>
<feature type="compositionally biased region" description="Gly residues" evidence="8">
    <location>
        <begin position="471"/>
        <end position="481"/>
    </location>
</feature>
<gene>
    <name evidence="10" type="ORF">H2201_005040</name>
</gene>
<dbReference type="InterPro" id="IPR000717">
    <property type="entry name" value="PCI_dom"/>
</dbReference>
<reference evidence="10" key="1">
    <citation type="submission" date="2022-10" db="EMBL/GenBank/DDBJ databases">
        <title>Culturing micro-colonial fungi from biological soil crusts in the Mojave desert and describing Neophaeococcomyces mojavensis, and introducing the new genera and species Taxawa tesnikishii.</title>
        <authorList>
            <person name="Kurbessoian T."/>
            <person name="Stajich J.E."/>
        </authorList>
    </citation>
    <scope>NUCLEOTIDE SEQUENCE</scope>
    <source>
        <strain evidence="10">TK_1</strain>
    </source>
</reference>
<evidence type="ECO:0000256" key="1">
    <source>
        <dbReference type="ARBA" id="ARBA00004123"/>
    </source>
</evidence>
<evidence type="ECO:0000259" key="9">
    <source>
        <dbReference type="SMART" id="SM00088"/>
    </source>
</evidence>
<comment type="subcellular location">
    <subcellularLocation>
        <location evidence="2">Cytoplasm</location>
    </subcellularLocation>
    <subcellularLocation>
        <location evidence="1">Nucleus</location>
    </subcellularLocation>
</comment>
<proteinExistence type="inferred from homology"/>
<evidence type="ECO:0000313" key="10">
    <source>
        <dbReference type="EMBL" id="KAJ9664819.1"/>
    </source>
</evidence>
<comment type="caution">
    <text evidence="10">The sequence shown here is derived from an EMBL/GenBank/DDBJ whole genome shotgun (WGS) entry which is preliminary data.</text>
</comment>
<dbReference type="EMBL" id="JAPDRL010000035">
    <property type="protein sequence ID" value="KAJ9664819.1"/>
    <property type="molecule type" value="Genomic_DNA"/>
</dbReference>
<dbReference type="Proteomes" id="UP001172684">
    <property type="component" value="Unassembled WGS sequence"/>
</dbReference>
<evidence type="ECO:0000256" key="5">
    <source>
        <dbReference type="ARBA" id="ARBA00022490"/>
    </source>
</evidence>
<dbReference type="SMART" id="SM00088">
    <property type="entry name" value="PINT"/>
    <property type="match status" value="1"/>
</dbReference>
<evidence type="ECO:0000256" key="8">
    <source>
        <dbReference type="SAM" id="MobiDB-lite"/>
    </source>
</evidence>
<dbReference type="Pfam" id="PF22788">
    <property type="entry name" value="COP9_hel_rpt"/>
    <property type="match status" value="1"/>
</dbReference>
<name>A0ABQ9NU86_9PEZI</name>
<dbReference type="InterPro" id="IPR055089">
    <property type="entry name" value="COP9_N"/>
</dbReference>
<feature type="compositionally biased region" description="Acidic residues" evidence="8">
    <location>
        <begin position="495"/>
        <end position="509"/>
    </location>
</feature>
<keyword evidence="5" id="KW-0963">Cytoplasm</keyword>
<dbReference type="SUPFAM" id="SSF46785">
    <property type="entry name" value="Winged helix' DNA-binding domain"/>
    <property type="match status" value="1"/>
</dbReference>